<protein>
    <recommendedName>
        <fullName evidence="4">F-box domain-containing protein</fullName>
    </recommendedName>
</protein>
<proteinExistence type="predicted"/>
<evidence type="ECO:0008006" key="4">
    <source>
        <dbReference type="Google" id="ProtNLM"/>
    </source>
</evidence>
<accession>A0AAD4MHX5</accession>
<keyword evidence="3" id="KW-1185">Reference proteome</keyword>
<organism evidence="2 3">
    <name type="scientific">Ditylenchus destructor</name>
    <dbReference type="NCBI Taxonomy" id="166010"/>
    <lineage>
        <taxon>Eukaryota</taxon>
        <taxon>Metazoa</taxon>
        <taxon>Ecdysozoa</taxon>
        <taxon>Nematoda</taxon>
        <taxon>Chromadorea</taxon>
        <taxon>Rhabditida</taxon>
        <taxon>Tylenchina</taxon>
        <taxon>Tylenchomorpha</taxon>
        <taxon>Sphaerularioidea</taxon>
        <taxon>Anguinidae</taxon>
        <taxon>Anguininae</taxon>
        <taxon>Ditylenchus</taxon>
    </lineage>
</organism>
<dbReference type="AlphaFoldDB" id="A0AAD4MHX5"/>
<comment type="caution">
    <text evidence="2">The sequence shown here is derived from an EMBL/GenBank/DDBJ whole genome shotgun (WGS) entry which is preliminary data.</text>
</comment>
<evidence type="ECO:0000256" key="1">
    <source>
        <dbReference type="SAM" id="MobiDB-lite"/>
    </source>
</evidence>
<reference evidence="2" key="1">
    <citation type="submission" date="2022-01" db="EMBL/GenBank/DDBJ databases">
        <title>Genome Sequence Resource for Two Populations of Ditylenchus destructor, the Migratory Endoparasitic Phytonematode.</title>
        <authorList>
            <person name="Zhang H."/>
            <person name="Lin R."/>
            <person name="Xie B."/>
        </authorList>
    </citation>
    <scope>NUCLEOTIDE SEQUENCE</scope>
    <source>
        <strain evidence="2">BazhouSP</strain>
    </source>
</reference>
<dbReference type="EMBL" id="JAKKPZ010000362">
    <property type="protein sequence ID" value="KAI1695923.1"/>
    <property type="molecule type" value="Genomic_DNA"/>
</dbReference>
<evidence type="ECO:0000313" key="2">
    <source>
        <dbReference type="EMBL" id="KAI1695923.1"/>
    </source>
</evidence>
<dbReference type="Proteomes" id="UP001201812">
    <property type="component" value="Unassembled WGS sequence"/>
</dbReference>
<name>A0AAD4MHX5_9BILA</name>
<sequence>MFGDIAALPMGVPMPVAEIQEIPVEAKNMHKSDQLGDELPNSENEEGPEAKKSRSNYRIPNKATMDNDIMMETLTHLNYHQLAKSCLVSKRFWNMIRAHRHKLALLYVDCIEMGCIRFNLPILEIFDKELCPEEYNEWVIRNRYSKQIPLNGQDAEKNCTRNEGEIYNLRVLAGKGLKGKAF</sequence>
<gene>
    <name evidence="2" type="ORF">DdX_19317</name>
</gene>
<feature type="region of interest" description="Disordered" evidence="1">
    <location>
        <begin position="33"/>
        <end position="56"/>
    </location>
</feature>
<evidence type="ECO:0000313" key="3">
    <source>
        <dbReference type="Proteomes" id="UP001201812"/>
    </source>
</evidence>